<dbReference type="Proteomes" id="UP001164187">
    <property type="component" value="Chromosome"/>
</dbReference>
<evidence type="ECO:0000313" key="3">
    <source>
        <dbReference type="Proteomes" id="UP001164187"/>
    </source>
</evidence>
<protein>
    <submittedName>
        <fullName evidence="2">SoxR reducing system RseC family protein</fullName>
    </submittedName>
</protein>
<evidence type="ECO:0000313" key="2">
    <source>
        <dbReference type="EMBL" id="WAW15571.1"/>
    </source>
</evidence>
<keyword evidence="1" id="KW-1133">Transmembrane helix</keyword>
<dbReference type="PIRSF" id="PIRSF004923">
    <property type="entry name" value="RseC"/>
    <property type="match status" value="1"/>
</dbReference>
<evidence type="ECO:0000256" key="1">
    <source>
        <dbReference type="SAM" id="Phobius"/>
    </source>
</evidence>
<keyword evidence="3" id="KW-1185">Reference proteome</keyword>
<organism evidence="2 3">
    <name type="scientific">Peptostreptococcus equinus</name>
    <dbReference type="NCBI Taxonomy" id="3003601"/>
    <lineage>
        <taxon>Bacteria</taxon>
        <taxon>Bacillati</taxon>
        <taxon>Bacillota</taxon>
        <taxon>Clostridia</taxon>
        <taxon>Peptostreptococcales</taxon>
        <taxon>Peptostreptococcaceae</taxon>
        <taxon>Peptostreptococcus</taxon>
    </lineage>
</organism>
<name>A0ABY7JSX3_9FIRM</name>
<dbReference type="PANTHER" id="PTHR35867:SF1">
    <property type="entry name" value="PROTEIN RSEC"/>
    <property type="match status" value="1"/>
</dbReference>
<accession>A0ABY7JSX3</accession>
<dbReference type="PANTHER" id="PTHR35867">
    <property type="entry name" value="PROTEIN RSEC"/>
    <property type="match status" value="1"/>
</dbReference>
<proteinExistence type="predicted"/>
<dbReference type="EMBL" id="CP114052">
    <property type="protein sequence ID" value="WAW15571.1"/>
    <property type="molecule type" value="Genomic_DNA"/>
</dbReference>
<dbReference type="InterPro" id="IPR026268">
    <property type="entry name" value="RseC"/>
</dbReference>
<sequence length="150" mass="16532">MDQKGHIVEIIDKDTALFKMERLSACASCGKCIGSTTSESQEIMVEVVNNIGAKVGDTVEVNMDDMNVLGAIGIVYGIPLFSLIIGTVGSYFLLKNQLEKNILEILSFAIGIILTIISYIIIKSKDSKFRESRRYMPVVSRILIDLNAIK</sequence>
<reference evidence="2" key="1">
    <citation type="submission" date="2022-12" db="EMBL/GenBank/DDBJ databases">
        <title>Peptostreptococcus.</title>
        <authorList>
            <person name="Lee S.H."/>
        </authorList>
    </citation>
    <scope>NUCLEOTIDE SEQUENCE</scope>
    <source>
        <strain evidence="2">CBA3647</strain>
    </source>
</reference>
<gene>
    <name evidence="2" type="ORF">O0R46_03760</name>
</gene>
<feature type="transmembrane region" description="Helical" evidence="1">
    <location>
        <begin position="68"/>
        <end position="93"/>
    </location>
</feature>
<feature type="transmembrane region" description="Helical" evidence="1">
    <location>
        <begin position="105"/>
        <end position="122"/>
    </location>
</feature>
<keyword evidence="1" id="KW-0472">Membrane</keyword>
<dbReference type="Pfam" id="PF04246">
    <property type="entry name" value="RseC_MucC"/>
    <property type="match status" value="1"/>
</dbReference>
<keyword evidence="1" id="KW-0812">Transmembrane</keyword>
<dbReference type="RefSeq" id="WP_269312245.1">
    <property type="nucleotide sequence ID" value="NZ_CP114052.1"/>
</dbReference>
<dbReference type="InterPro" id="IPR007359">
    <property type="entry name" value="SigmaE_reg_RseC_MucC"/>
</dbReference>